<dbReference type="SUPFAM" id="SSF69572">
    <property type="entry name" value="Activating enzymes of the ubiquitin-like proteins"/>
    <property type="match status" value="1"/>
</dbReference>
<dbReference type="EMBL" id="MNCJ02000320">
    <property type="protein sequence ID" value="KAF5806040.1"/>
    <property type="molecule type" value="Genomic_DNA"/>
</dbReference>
<keyword evidence="2" id="KW-1185">Reference proteome</keyword>
<accession>A0A9K3J080</accession>
<evidence type="ECO:0000313" key="2">
    <source>
        <dbReference type="Proteomes" id="UP000215914"/>
    </source>
</evidence>
<dbReference type="Proteomes" id="UP000215914">
    <property type="component" value="Unassembled WGS sequence"/>
</dbReference>
<dbReference type="Gramene" id="mRNA:HanXRQr2_Chr05g0216701">
    <property type="protein sequence ID" value="mRNA:HanXRQr2_Chr05g0216701"/>
    <property type="gene ID" value="HanXRQr2_Chr05g0216701"/>
</dbReference>
<dbReference type="InterPro" id="IPR035985">
    <property type="entry name" value="Ubiquitin-activating_enz"/>
</dbReference>
<dbReference type="GO" id="GO:0008641">
    <property type="term" value="F:ubiquitin-like modifier activating enzyme activity"/>
    <property type="evidence" value="ECO:0007669"/>
    <property type="project" value="InterPro"/>
</dbReference>
<sequence>MVGKKSSGGEEFNISAIGMGLEDKNIQDIDENLHSRQLAVYGRETTRRLFASNVLISGMQELGAEIGVCDCGSNWFCLVQVFLFMRLKMIVRG</sequence>
<proteinExistence type="predicted"/>
<reference evidence="1" key="2">
    <citation type="submission" date="2020-06" db="EMBL/GenBank/DDBJ databases">
        <title>Helianthus annuus Genome sequencing and assembly Release 2.</title>
        <authorList>
            <person name="Gouzy J."/>
            <person name="Langlade N."/>
            <person name="Munos S."/>
        </authorList>
    </citation>
    <scope>NUCLEOTIDE SEQUENCE</scope>
    <source>
        <tissue evidence="1">Leaves</tissue>
    </source>
</reference>
<evidence type="ECO:0000313" key="1">
    <source>
        <dbReference type="EMBL" id="KAF5806040.1"/>
    </source>
</evidence>
<dbReference type="AlphaFoldDB" id="A0A9K3J080"/>
<gene>
    <name evidence="1" type="ORF">HanXRQr2_Chr05g0216701</name>
</gene>
<dbReference type="Gene3D" id="3.40.50.720">
    <property type="entry name" value="NAD(P)-binding Rossmann-like Domain"/>
    <property type="match status" value="1"/>
</dbReference>
<organism evidence="1 2">
    <name type="scientific">Helianthus annuus</name>
    <name type="common">Common sunflower</name>
    <dbReference type="NCBI Taxonomy" id="4232"/>
    <lineage>
        <taxon>Eukaryota</taxon>
        <taxon>Viridiplantae</taxon>
        <taxon>Streptophyta</taxon>
        <taxon>Embryophyta</taxon>
        <taxon>Tracheophyta</taxon>
        <taxon>Spermatophyta</taxon>
        <taxon>Magnoliopsida</taxon>
        <taxon>eudicotyledons</taxon>
        <taxon>Gunneridae</taxon>
        <taxon>Pentapetalae</taxon>
        <taxon>asterids</taxon>
        <taxon>campanulids</taxon>
        <taxon>Asterales</taxon>
        <taxon>Asteraceae</taxon>
        <taxon>Asteroideae</taxon>
        <taxon>Heliantheae alliance</taxon>
        <taxon>Heliantheae</taxon>
        <taxon>Helianthus</taxon>
    </lineage>
</organism>
<protein>
    <submittedName>
        <fullName evidence="1">Ubiquitin-activating enzyme</fullName>
    </submittedName>
</protein>
<comment type="caution">
    <text evidence="1">The sequence shown here is derived from an EMBL/GenBank/DDBJ whole genome shotgun (WGS) entry which is preliminary data.</text>
</comment>
<reference evidence="1" key="1">
    <citation type="journal article" date="2017" name="Nature">
        <title>The sunflower genome provides insights into oil metabolism, flowering and Asterid evolution.</title>
        <authorList>
            <person name="Badouin H."/>
            <person name="Gouzy J."/>
            <person name="Grassa C.J."/>
            <person name="Murat F."/>
            <person name="Staton S.E."/>
            <person name="Cottret L."/>
            <person name="Lelandais-Briere C."/>
            <person name="Owens G.L."/>
            <person name="Carrere S."/>
            <person name="Mayjonade B."/>
            <person name="Legrand L."/>
            <person name="Gill N."/>
            <person name="Kane N.C."/>
            <person name="Bowers J.E."/>
            <person name="Hubner S."/>
            <person name="Bellec A."/>
            <person name="Berard A."/>
            <person name="Berges H."/>
            <person name="Blanchet N."/>
            <person name="Boniface M.C."/>
            <person name="Brunel D."/>
            <person name="Catrice O."/>
            <person name="Chaidir N."/>
            <person name="Claudel C."/>
            <person name="Donnadieu C."/>
            <person name="Faraut T."/>
            <person name="Fievet G."/>
            <person name="Helmstetter N."/>
            <person name="King M."/>
            <person name="Knapp S.J."/>
            <person name="Lai Z."/>
            <person name="Le Paslier M.C."/>
            <person name="Lippi Y."/>
            <person name="Lorenzon L."/>
            <person name="Mandel J.R."/>
            <person name="Marage G."/>
            <person name="Marchand G."/>
            <person name="Marquand E."/>
            <person name="Bret-Mestries E."/>
            <person name="Morien E."/>
            <person name="Nambeesan S."/>
            <person name="Nguyen T."/>
            <person name="Pegot-Espagnet P."/>
            <person name="Pouilly N."/>
            <person name="Raftis F."/>
            <person name="Sallet E."/>
            <person name="Schiex T."/>
            <person name="Thomas J."/>
            <person name="Vandecasteele C."/>
            <person name="Vares D."/>
            <person name="Vear F."/>
            <person name="Vautrin S."/>
            <person name="Crespi M."/>
            <person name="Mangin B."/>
            <person name="Burke J.M."/>
            <person name="Salse J."/>
            <person name="Munos S."/>
            <person name="Vincourt P."/>
            <person name="Rieseberg L.H."/>
            <person name="Langlade N.B."/>
        </authorList>
    </citation>
    <scope>NUCLEOTIDE SEQUENCE</scope>
    <source>
        <tissue evidence="1">Leaves</tissue>
    </source>
</reference>
<name>A0A9K3J080_HELAN</name>